<feature type="transmembrane region" description="Helical" evidence="5">
    <location>
        <begin position="158"/>
        <end position="176"/>
    </location>
</feature>
<sequence>MASTPATPSGAVNPGRTPRPPLARPRDCLVGGVSVALADHLGWPVTAVRWIFVGTALLSGAGVLLYLWLWALTPLREAAPGDPDEPVTRRVNVPWVLAAIGAAAGVAAIVLVSAGAPGSAFGAVLTSILLVVAAVVWDQLVDDQNLVPSPLAPATFRLAAGGFLVALALVLSGMQAGRSSGYLWLAIIGATFAGAAVLVAPWALRLWRELIAERTARVREEQRAEMAAHLHDSVLQTLALIQNRAGASSEVGRIARAQERELRDWLYAEGADGVAQEASDLATELREVAAALEVDHAVHFDVVSVGEPVLRAPAELAAAAREAMLNAARHAGGDVSVYVESGAGAADVFVRDRGPGFDIAALPEGRLGVRESIVGRMRRAGGHATVTSRETGTEIHLTVELPAERE</sequence>
<dbReference type="PANTHER" id="PTHR24421">
    <property type="entry name" value="NITRATE/NITRITE SENSOR PROTEIN NARX-RELATED"/>
    <property type="match status" value="1"/>
</dbReference>
<dbReference type="InterPro" id="IPR036890">
    <property type="entry name" value="HATPase_C_sf"/>
</dbReference>
<evidence type="ECO:0000256" key="5">
    <source>
        <dbReference type="SAM" id="Phobius"/>
    </source>
</evidence>
<feature type="transmembrane region" description="Helical" evidence="5">
    <location>
        <begin position="182"/>
        <end position="204"/>
    </location>
</feature>
<dbReference type="Proteomes" id="UP000515511">
    <property type="component" value="Chromosome"/>
</dbReference>
<proteinExistence type="predicted"/>
<evidence type="ECO:0000259" key="6">
    <source>
        <dbReference type="Pfam" id="PF02518"/>
    </source>
</evidence>
<keyword evidence="5" id="KW-0812">Transmembrane</keyword>
<feature type="region of interest" description="Disordered" evidence="4">
    <location>
        <begin position="1"/>
        <end position="23"/>
    </location>
</feature>
<feature type="transmembrane region" description="Helical" evidence="5">
    <location>
        <begin position="50"/>
        <end position="72"/>
    </location>
</feature>
<dbReference type="KEGG" id="lse:F1C12_09420"/>
<dbReference type="EMBL" id="CP043641">
    <property type="protein sequence ID" value="QNE35327.1"/>
    <property type="molecule type" value="Genomic_DNA"/>
</dbReference>
<dbReference type="Gene3D" id="3.30.565.10">
    <property type="entry name" value="Histidine kinase-like ATPase, C-terminal domain"/>
    <property type="match status" value="1"/>
</dbReference>
<evidence type="ECO:0000256" key="3">
    <source>
        <dbReference type="ARBA" id="ARBA00023012"/>
    </source>
</evidence>
<keyword evidence="5" id="KW-0472">Membrane</keyword>
<dbReference type="RefSeq" id="WP_185278486.1">
    <property type="nucleotide sequence ID" value="NZ_CP043641.1"/>
</dbReference>
<dbReference type="InterPro" id="IPR050482">
    <property type="entry name" value="Sensor_HK_TwoCompSys"/>
</dbReference>
<evidence type="ECO:0000256" key="1">
    <source>
        <dbReference type="ARBA" id="ARBA00022679"/>
    </source>
</evidence>
<reference evidence="9" key="1">
    <citation type="submission" date="2019-09" db="EMBL/GenBank/DDBJ databases">
        <title>Antimicrobial potential of Antarctic Bacteria.</title>
        <authorList>
            <person name="Benaud N."/>
            <person name="Edwards R.J."/>
            <person name="Ferrari B.C."/>
        </authorList>
    </citation>
    <scope>NUCLEOTIDE SEQUENCE [LARGE SCALE GENOMIC DNA]</scope>
    <source>
        <strain evidence="9">INR9</strain>
    </source>
</reference>
<evidence type="ECO:0000256" key="4">
    <source>
        <dbReference type="SAM" id="MobiDB-lite"/>
    </source>
</evidence>
<accession>A0A7G6YA12</accession>
<keyword evidence="1" id="KW-0808">Transferase</keyword>
<organism evidence="8 9">
    <name type="scientific">Leifsonia shinshuensis</name>
    <dbReference type="NCBI Taxonomy" id="150026"/>
    <lineage>
        <taxon>Bacteria</taxon>
        <taxon>Bacillati</taxon>
        <taxon>Actinomycetota</taxon>
        <taxon>Actinomycetes</taxon>
        <taxon>Micrococcales</taxon>
        <taxon>Microbacteriaceae</taxon>
        <taxon>Leifsonia</taxon>
    </lineage>
</organism>
<keyword evidence="3" id="KW-0902">Two-component regulatory system</keyword>
<feature type="domain" description="Phage shock protein PspC N-terminal" evidence="7">
    <location>
        <begin position="21"/>
        <end position="75"/>
    </location>
</feature>
<gene>
    <name evidence="8" type="ORF">F1C12_09420</name>
</gene>
<dbReference type="InterPro" id="IPR003594">
    <property type="entry name" value="HATPase_dom"/>
</dbReference>
<dbReference type="GO" id="GO:0016301">
    <property type="term" value="F:kinase activity"/>
    <property type="evidence" value="ECO:0007669"/>
    <property type="project" value="UniProtKB-KW"/>
</dbReference>
<dbReference type="InterPro" id="IPR007168">
    <property type="entry name" value="Phageshock_PspC_N"/>
</dbReference>
<keyword evidence="2" id="KW-0418">Kinase</keyword>
<evidence type="ECO:0000313" key="9">
    <source>
        <dbReference type="Proteomes" id="UP000515511"/>
    </source>
</evidence>
<evidence type="ECO:0000259" key="7">
    <source>
        <dbReference type="Pfam" id="PF04024"/>
    </source>
</evidence>
<feature type="transmembrane region" description="Helical" evidence="5">
    <location>
        <begin position="93"/>
        <end position="114"/>
    </location>
</feature>
<dbReference type="Pfam" id="PF04024">
    <property type="entry name" value="PspC"/>
    <property type="match status" value="1"/>
</dbReference>
<evidence type="ECO:0000256" key="2">
    <source>
        <dbReference type="ARBA" id="ARBA00022777"/>
    </source>
</evidence>
<dbReference type="AlphaFoldDB" id="A0A7G6YA12"/>
<name>A0A7G6YA12_9MICO</name>
<dbReference type="SUPFAM" id="SSF55874">
    <property type="entry name" value="ATPase domain of HSP90 chaperone/DNA topoisomerase II/histidine kinase"/>
    <property type="match status" value="1"/>
</dbReference>
<keyword evidence="5" id="KW-1133">Transmembrane helix</keyword>
<dbReference type="GO" id="GO:0000160">
    <property type="term" value="P:phosphorelay signal transduction system"/>
    <property type="evidence" value="ECO:0007669"/>
    <property type="project" value="UniProtKB-KW"/>
</dbReference>
<evidence type="ECO:0000313" key="8">
    <source>
        <dbReference type="EMBL" id="QNE35327.1"/>
    </source>
</evidence>
<dbReference type="Pfam" id="PF02518">
    <property type="entry name" value="HATPase_c"/>
    <property type="match status" value="1"/>
</dbReference>
<feature type="domain" description="Histidine kinase/HSP90-like ATPase" evidence="6">
    <location>
        <begin position="315"/>
        <end position="402"/>
    </location>
</feature>
<protein>
    <submittedName>
        <fullName evidence="8">PspC domain-containing protein</fullName>
    </submittedName>
</protein>
<dbReference type="PANTHER" id="PTHR24421:SF61">
    <property type="entry name" value="OXYGEN SENSOR HISTIDINE KINASE NREB"/>
    <property type="match status" value="1"/>
</dbReference>
<feature type="transmembrane region" description="Helical" evidence="5">
    <location>
        <begin position="120"/>
        <end position="137"/>
    </location>
</feature>